<sequence>MTAYSLNDMNSETLAETALLQARNAAAPKPVRLWKGIAMLAAAAAVVLVGATPMQADEDSDNLAKIIVGGLIVGAIVNDMKHRDGDRPQYDDEDYYGSGDYYRGDHYKARDRHNRRRIPEDCAITIDSRDSGRVTLYGGRCLRDYGFRDLPDCGRSVRIYGQRDKLFSAQCLRRAGFGGSRLPRSSDRD</sequence>
<keyword evidence="3" id="KW-1185">Reference proteome</keyword>
<evidence type="ECO:0000256" key="1">
    <source>
        <dbReference type="SAM" id="Phobius"/>
    </source>
</evidence>
<reference evidence="2" key="1">
    <citation type="submission" date="2021-01" db="EMBL/GenBank/DDBJ databases">
        <title>Genome seq and assembly of Tabrizicola sp. KVB23.</title>
        <authorList>
            <person name="Chhetri G."/>
        </authorList>
    </citation>
    <scope>NUCLEOTIDE SEQUENCE</scope>
    <source>
        <strain evidence="2">KVB23</strain>
    </source>
</reference>
<name>A0A8J7MNH4_9RHOB</name>
<comment type="caution">
    <text evidence="2">The sequence shown here is derived from an EMBL/GenBank/DDBJ whole genome shotgun (WGS) entry which is preliminary data.</text>
</comment>
<dbReference type="AlphaFoldDB" id="A0A8J7MNH4"/>
<organism evidence="2 3">
    <name type="scientific">Fuscibacter oryzae</name>
    <dbReference type="NCBI Taxonomy" id="2803939"/>
    <lineage>
        <taxon>Bacteria</taxon>
        <taxon>Pseudomonadati</taxon>
        <taxon>Pseudomonadota</taxon>
        <taxon>Alphaproteobacteria</taxon>
        <taxon>Rhodobacterales</taxon>
        <taxon>Paracoccaceae</taxon>
        <taxon>Fuscibacter</taxon>
    </lineage>
</organism>
<feature type="transmembrane region" description="Helical" evidence="1">
    <location>
        <begin position="33"/>
        <end position="51"/>
    </location>
</feature>
<dbReference type="RefSeq" id="WP_202658144.1">
    <property type="nucleotide sequence ID" value="NZ_JAESVP010000001.1"/>
</dbReference>
<dbReference type="EMBL" id="JAESVP010000001">
    <property type="protein sequence ID" value="MBL4927041.1"/>
    <property type="molecule type" value="Genomic_DNA"/>
</dbReference>
<evidence type="ECO:0000313" key="3">
    <source>
        <dbReference type="Proteomes" id="UP000619033"/>
    </source>
</evidence>
<proteinExistence type="predicted"/>
<keyword evidence="1" id="KW-1133">Transmembrane helix</keyword>
<protein>
    <submittedName>
        <fullName evidence="2">Uncharacterized protein</fullName>
    </submittedName>
</protein>
<accession>A0A8J7MNH4</accession>
<evidence type="ECO:0000313" key="2">
    <source>
        <dbReference type="EMBL" id="MBL4927041.1"/>
    </source>
</evidence>
<dbReference type="Proteomes" id="UP000619033">
    <property type="component" value="Unassembled WGS sequence"/>
</dbReference>
<gene>
    <name evidence="2" type="ORF">JI744_02870</name>
</gene>
<keyword evidence="1" id="KW-0812">Transmembrane</keyword>
<feature type="transmembrane region" description="Helical" evidence="1">
    <location>
        <begin position="63"/>
        <end position="80"/>
    </location>
</feature>
<keyword evidence="1" id="KW-0472">Membrane</keyword>